<name>A0A158FD28_9BURK</name>
<reference evidence="1 2" key="1">
    <citation type="submission" date="2016-01" db="EMBL/GenBank/DDBJ databases">
        <authorList>
            <person name="Oliw E.H."/>
        </authorList>
    </citation>
    <scope>NUCLEOTIDE SEQUENCE [LARGE SCALE GENOMIC DNA]</scope>
    <source>
        <strain evidence="1">LMG 27134</strain>
    </source>
</reference>
<dbReference type="Proteomes" id="UP000054683">
    <property type="component" value="Unassembled WGS sequence"/>
</dbReference>
<evidence type="ECO:0000313" key="1">
    <source>
        <dbReference type="EMBL" id="SAL17513.1"/>
    </source>
</evidence>
<dbReference type="InterPro" id="IPR011042">
    <property type="entry name" value="6-blade_b-propeller_TolB-like"/>
</dbReference>
<dbReference type="SUPFAM" id="SSF63829">
    <property type="entry name" value="Calcium-dependent phosphotriesterase"/>
    <property type="match status" value="1"/>
</dbReference>
<evidence type="ECO:0008006" key="3">
    <source>
        <dbReference type="Google" id="ProtNLM"/>
    </source>
</evidence>
<sequence>MLSSHFSQRFSQRFKRHALTVAGALTAAAVIALSGCGSTQIAGTPQRISLDARANGIAIRPADGAVFITDDKTNSVLSSADGKTFKPFASIAPVAGQANALSQVSMADDGSLLVGRFGFGTAGAVFDIDANRSVSILSGPDPARRRLGLAAIGMGKILSTWFVKNGNSPATGGLSLITYDVSTHVASEHNLLTGLAKPVGVAVQGDAVFISDQTDNMILKTSLSGLLNHAQAGGLNTTVIKINGPDLLSIDSNGALYTKCNSTAVCRISPDESVTVIANDFEDARGVAIDPVHHLLYVIDRPKSADSASTLRTIPLN</sequence>
<dbReference type="EMBL" id="FCOK02000004">
    <property type="protein sequence ID" value="SAL17513.1"/>
    <property type="molecule type" value="Genomic_DNA"/>
</dbReference>
<dbReference type="RefSeq" id="WP_062082681.1">
    <property type="nucleotide sequence ID" value="NZ_FCOK02000004.1"/>
</dbReference>
<dbReference type="Gene3D" id="2.120.10.30">
    <property type="entry name" value="TolB, C-terminal domain"/>
    <property type="match status" value="1"/>
</dbReference>
<proteinExistence type="predicted"/>
<evidence type="ECO:0000313" key="2">
    <source>
        <dbReference type="Proteomes" id="UP000054683"/>
    </source>
</evidence>
<dbReference type="AlphaFoldDB" id="A0A158FD28"/>
<accession>A0A158FD28</accession>
<protein>
    <recommendedName>
        <fullName evidence="3">Virginiamycin B lyase</fullName>
    </recommendedName>
</protein>
<gene>
    <name evidence="1" type="ORF">AWB69_00957</name>
</gene>
<organism evidence="1 2">
    <name type="scientific">Caballeronia udeis</name>
    <dbReference type="NCBI Taxonomy" id="1232866"/>
    <lineage>
        <taxon>Bacteria</taxon>
        <taxon>Pseudomonadati</taxon>
        <taxon>Pseudomonadota</taxon>
        <taxon>Betaproteobacteria</taxon>
        <taxon>Burkholderiales</taxon>
        <taxon>Burkholderiaceae</taxon>
        <taxon>Caballeronia</taxon>
    </lineage>
</organism>